<accession>A0ABQ7ZHL7</accession>
<evidence type="ECO:0000256" key="1">
    <source>
        <dbReference type="SAM" id="MobiDB-lite"/>
    </source>
</evidence>
<feature type="region of interest" description="Disordered" evidence="1">
    <location>
        <begin position="344"/>
        <end position="370"/>
    </location>
</feature>
<feature type="region of interest" description="Disordered" evidence="1">
    <location>
        <begin position="134"/>
        <end position="168"/>
    </location>
</feature>
<gene>
    <name evidence="2" type="ORF">HID58_067048</name>
</gene>
<feature type="region of interest" description="Disordered" evidence="1">
    <location>
        <begin position="431"/>
        <end position="458"/>
    </location>
</feature>
<protein>
    <submittedName>
        <fullName evidence="2">Uncharacterized protein</fullName>
    </submittedName>
</protein>
<comment type="caution">
    <text evidence="2">The sequence shown here is derived from an EMBL/GenBank/DDBJ whole genome shotgun (WGS) entry which is preliminary data.</text>
</comment>
<proteinExistence type="predicted"/>
<name>A0ABQ7ZHL7_BRANA</name>
<feature type="compositionally biased region" description="Polar residues" evidence="1">
    <location>
        <begin position="143"/>
        <end position="152"/>
    </location>
</feature>
<dbReference type="EMBL" id="JAGKQM010000015">
    <property type="protein sequence ID" value="KAH0879654.1"/>
    <property type="molecule type" value="Genomic_DNA"/>
</dbReference>
<sequence>DQPIIGVSKKKKYRRIPLSEYFHFLEEGGGPWDRTRSTFERGPGAFPSGDPEAGVLPGIWRNSIPDRREDHQQQAPESFQLQSCPGSLALPRRKERGAPGTQPRRSSPYFTAPSHPQDPIYRSDVKAAKSALSESWSSILSPRGTTETSPAREQTDHQQKTKYQKKRKGEQCVTWRRSIWMNWMEAEESPSGRTTGVKGNTLVLRLDKTVVGSLDDDGLSGCGLTFITLDEMNFIIIVTKGSLLGSSFLHRHVTSKALLYSANASSPLDPTCYLENDTNTPQKSLIINRRREKEPDIARWEASTPVHLSSFLEKNPRKARLQKEIGIISVMSLQTTVVTPITHQLRARQRKTQEGPTGRNLSTSTDGETASATTWLEFLTSTVRSREEPEESVDSDGPTLDLCFFDLTLPPMEEESRARFGLDFILEIQGGTEGRSRKKKREKEREIIPENGEPSSSK</sequence>
<evidence type="ECO:0000313" key="2">
    <source>
        <dbReference type="EMBL" id="KAH0879654.1"/>
    </source>
</evidence>
<dbReference type="Proteomes" id="UP000824890">
    <property type="component" value="Unassembled WGS sequence"/>
</dbReference>
<keyword evidence="3" id="KW-1185">Reference proteome</keyword>
<evidence type="ECO:0000313" key="3">
    <source>
        <dbReference type="Proteomes" id="UP000824890"/>
    </source>
</evidence>
<feature type="compositionally biased region" description="Polar residues" evidence="1">
    <location>
        <begin position="359"/>
        <end position="370"/>
    </location>
</feature>
<feature type="compositionally biased region" description="Polar residues" evidence="1">
    <location>
        <begin position="73"/>
        <end position="85"/>
    </location>
</feature>
<feature type="non-terminal residue" evidence="2">
    <location>
        <position position="1"/>
    </location>
</feature>
<feature type="region of interest" description="Disordered" evidence="1">
    <location>
        <begin position="32"/>
        <end position="120"/>
    </location>
</feature>
<organism evidence="2 3">
    <name type="scientific">Brassica napus</name>
    <name type="common">Rape</name>
    <dbReference type="NCBI Taxonomy" id="3708"/>
    <lineage>
        <taxon>Eukaryota</taxon>
        <taxon>Viridiplantae</taxon>
        <taxon>Streptophyta</taxon>
        <taxon>Embryophyta</taxon>
        <taxon>Tracheophyta</taxon>
        <taxon>Spermatophyta</taxon>
        <taxon>Magnoliopsida</taxon>
        <taxon>eudicotyledons</taxon>
        <taxon>Gunneridae</taxon>
        <taxon>Pentapetalae</taxon>
        <taxon>rosids</taxon>
        <taxon>malvids</taxon>
        <taxon>Brassicales</taxon>
        <taxon>Brassicaceae</taxon>
        <taxon>Brassiceae</taxon>
        <taxon>Brassica</taxon>
    </lineage>
</organism>
<reference evidence="2 3" key="1">
    <citation type="submission" date="2021-05" db="EMBL/GenBank/DDBJ databases">
        <title>Genome Assembly of Synthetic Allotetraploid Brassica napus Reveals Homoeologous Exchanges between Subgenomes.</title>
        <authorList>
            <person name="Davis J.T."/>
        </authorList>
    </citation>
    <scope>NUCLEOTIDE SEQUENCE [LARGE SCALE GENOMIC DNA]</scope>
    <source>
        <strain evidence="3">cv. Da-Ae</strain>
        <tissue evidence="2">Seedling</tissue>
    </source>
</reference>